<keyword evidence="8 17" id="KW-0812">Transmembrane</keyword>
<evidence type="ECO:0000256" key="15">
    <source>
        <dbReference type="ARBA" id="ARBA00023160"/>
    </source>
</evidence>
<proteinExistence type="inferred from homology"/>
<dbReference type="GO" id="GO:0006633">
    <property type="term" value="P:fatty acid biosynthetic process"/>
    <property type="evidence" value="ECO:0007669"/>
    <property type="project" value="UniProtKB-KW"/>
</dbReference>
<sequence>MIMGSFMRSATIAFCVAYLTIATFHNCFCNGKSNTICNETEKQALLKFKQDLKDPSNQLSSWAGEDCCQWAGVVCNNLTGHVHMIRLRNLHPFRVDQTEAEYEAYLSYKLGGTINPSLLDLKYLRHLDLSCNDFEGIPIPSFIGSIGRLRYLNLSQAGFSGTIPHQLGNLTMMRYLGLGGTTTNYGYLDLGRVFNYNVLQLHGDNLQWLSGLHSLQHLDMLRVDLSKALDWLQVINALPSLTELHVSSCELKYVSPSFNINFTSLAILDLSYNEFESSVFGWIFSLSHLVSLDISGCNFYGPLPNGLQNMTFLTVFDASENNLISPMPKGLFSLIGLVSLRLGNNNFKEPIPIGLLNMTSLRVLDLSWNFVNSTMPNWLYDLSQLESLNLADNHLKGEISGDIGNLTSLVTLDLSFNQLEKRIPSSLGKLCKLKKIALSSNKFGGEIAQVFKIFSQCMLDGLEWVALDSNDLLGHLSDELGQFKNLADLCLSNNNISGLIPASIGKLSSLIRLDLSQNQLNGTLPETLGQLVKLEWLYISNNLLKGVVSDIHFANLTRLCSFYAFGNNLILKASDSWVPPFQIKRLSLTSWQLGPKFPLWLESQEKLADLDLANTNISDSIPTWFWNMSSRLNYLNLSCNQIHGEIPRIIEVLFLGIIDMSSNYLEGQLPFISSNLSALDLSNNYFSGSIHHVICGTGEKPINILMALLLGDNYLSGGIPDCWGHWPFLQILRLENNTLMGNIPPSIGNLNFLEVMHLRHNNLSRELPESLQHCTNLLTLDLGENEFTGSIPIWIGNSFSNLIVLNLHANKFQGDIPYELCRLGALQILDLAHNNLSGLVPTCFNNFSAMARKQHSSNHLSYLTYRGEYFESATLVTKGREVLYSTILELVTSIDLSENNLFGEIPKGLTRLVGLWSLNLSRNHLTGGIPENIGDMGQLESLDCSFNQLSGEIPFSMSSLSFLSYLNLSYNNLTGKIPSSTQLQSLDESSFIGNKLCGPPLINCSTNTTIAKVGHGGEADEGFSEVWFFLSLALGFHPLSTSLIPYTTSLHGGAWRHKMNNLSFHLHYWLVDHPTISQFEWKQGHTWGSSLHFLTFTVLTYLTLTLLLHHHRLHLPPLSATLLHRISAAHNLLLLLLSATMALGCSLSTLSQIPNPKWIFCFPKNQTKPTGPIFFWAYIFYLSKLLEFIDTLLIILNTSIRRLSFLHVYHHAVVVIMCYLWLSTSQSLLPVALVTNASVHTLMYAYYLLCALGKRPWWKRLVTDCQIIQFVFSFAVSGLMLYYHFTGLGCSGIWGWCFNAVFNASLLVLFVDFHAKNYATRKKKEEAADKMMNKRS</sequence>
<evidence type="ECO:0000256" key="7">
    <source>
        <dbReference type="ARBA" id="ARBA00022679"/>
    </source>
</evidence>
<comment type="similarity">
    <text evidence="3">Belongs to the RLP family.</text>
</comment>
<feature type="transmembrane region" description="Helical" evidence="17">
    <location>
        <begin position="1203"/>
        <end position="1222"/>
    </location>
</feature>
<evidence type="ECO:0000256" key="5">
    <source>
        <dbReference type="ARBA" id="ARBA00022516"/>
    </source>
</evidence>
<dbReference type="Pfam" id="PF13855">
    <property type="entry name" value="LRR_8"/>
    <property type="match status" value="3"/>
</dbReference>
<dbReference type="InterPro" id="IPR046956">
    <property type="entry name" value="RLP23-like"/>
</dbReference>
<evidence type="ECO:0000256" key="6">
    <source>
        <dbReference type="ARBA" id="ARBA00022614"/>
    </source>
</evidence>
<feature type="transmembrane region" description="Helical" evidence="17">
    <location>
        <begin position="1173"/>
        <end position="1196"/>
    </location>
</feature>
<evidence type="ECO:0000256" key="14">
    <source>
        <dbReference type="ARBA" id="ARBA00023136"/>
    </source>
</evidence>
<keyword evidence="11" id="KW-0276">Fatty acid metabolism</keyword>
<keyword evidence="9 18" id="KW-0732">Signal</keyword>
<gene>
    <name evidence="20" type="ORF">TEA_007787</name>
</gene>
<keyword evidence="12 17" id="KW-1133">Transmembrane helix</keyword>
<dbReference type="Proteomes" id="UP000306102">
    <property type="component" value="Unassembled WGS sequence"/>
</dbReference>
<dbReference type="InterPro" id="IPR013210">
    <property type="entry name" value="LRR_N_plant-typ"/>
</dbReference>
<dbReference type="GO" id="GO:0005886">
    <property type="term" value="C:plasma membrane"/>
    <property type="evidence" value="ECO:0007669"/>
    <property type="project" value="UniProtKB-SubCell"/>
</dbReference>
<dbReference type="PANTHER" id="PTHR48063:SF112">
    <property type="entry name" value="RECEPTOR LIKE PROTEIN 30-LIKE"/>
    <property type="match status" value="1"/>
</dbReference>
<keyword evidence="16" id="KW-0325">Glycoprotein</keyword>
<keyword evidence="14 17" id="KW-0472">Membrane</keyword>
<dbReference type="GO" id="GO:0051707">
    <property type="term" value="P:response to other organism"/>
    <property type="evidence" value="ECO:0007669"/>
    <property type="project" value="UniProtKB-ARBA"/>
</dbReference>
<evidence type="ECO:0000256" key="9">
    <source>
        <dbReference type="ARBA" id="ARBA00022729"/>
    </source>
</evidence>
<feature type="transmembrane region" description="Helical" evidence="17">
    <location>
        <begin position="1087"/>
        <end position="1108"/>
    </location>
</feature>
<evidence type="ECO:0000256" key="3">
    <source>
        <dbReference type="ARBA" id="ARBA00009592"/>
    </source>
</evidence>
<keyword evidence="15" id="KW-0275">Fatty acid biosynthesis</keyword>
<comment type="subcellular location">
    <subcellularLocation>
        <location evidence="2">Cell membrane</location>
        <topology evidence="2">Single-pass type I membrane protein</topology>
    </subcellularLocation>
    <subcellularLocation>
        <location evidence="1">Membrane</location>
        <topology evidence="1">Multi-pass membrane protein</topology>
    </subcellularLocation>
</comment>
<dbReference type="Pfam" id="PF08263">
    <property type="entry name" value="LRRNT_2"/>
    <property type="match status" value="1"/>
</dbReference>
<evidence type="ECO:0000256" key="2">
    <source>
        <dbReference type="ARBA" id="ARBA00004251"/>
    </source>
</evidence>
<evidence type="ECO:0000256" key="1">
    <source>
        <dbReference type="ARBA" id="ARBA00004141"/>
    </source>
</evidence>
<feature type="transmembrane region" description="Helical" evidence="17">
    <location>
        <begin position="1261"/>
        <end position="1281"/>
    </location>
</feature>
<dbReference type="SUPFAM" id="SSF52047">
    <property type="entry name" value="RNI-like"/>
    <property type="match status" value="1"/>
</dbReference>
<accession>A0A4S4EEJ7</accession>
<dbReference type="Pfam" id="PF01151">
    <property type="entry name" value="ELO"/>
    <property type="match status" value="1"/>
</dbReference>
<evidence type="ECO:0000256" key="10">
    <source>
        <dbReference type="ARBA" id="ARBA00022737"/>
    </source>
</evidence>
<comment type="caution">
    <text evidence="20">The sequence shown here is derived from an EMBL/GenBank/DDBJ whole genome shotgun (WGS) entry which is preliminary data.</text>
</comment>
<evidence type="ECO:0000256" key="4">
    <source>
        <dbReference type="ARBA" id="ARBA00022475"/>
    </source>
</evidence>
<feature type="signal peptide" evidence="18">
    <location>
        <begin position="1"/>
        <end position="22"/>
    </location>
</feature>
<evidence type="ECO:0000256" key="11">
    <source>
        <dbReference type="ARBA" id="ARBA00022832"/>
    </source>
</evidence>
<feature type="transmembrane region" description="Helical" evidence="17">
    <location>
        <begin position="1129"/>
        <end position="1153"/>
    </location>
</feature>
<evidence type="ECO:0000313" key="20">
    <source>
        <dbReference type="EMBL" id="THG14800.1"/>
    </source>
</evidence>
<dbReference type="EMBL" id="SDRB02005080">
    <property type="protein sequence ID" value="THG14800.1"/>
    <property type="molecule type" value="Genomic_DNA"/>
</dbReference>
<dbReference type="PROSITE" id="PS51450">
    <property type="entry name" value="LRR"/>
    <property type="match status" value="1"/>
</dbReference>
<evidence type="ECO:0000313" key="21">
    <source>
        <dbReference type="Proteomes" id="UP000306102"/>
    </source>
</evidence>
<dbReference type="PROSITE" id="PS01188">
    <property type="entry name" value="ELO"/>
    <property type="match status" value="1"/>
</dbReference>
<dbReference type="InterPro" id="IPR003591">
    <property type="entry name" value="Leu-rich_rpt_typical-subtyp"/>
</dbReference>
<organism evidence="20 21">
    <name type="scientific">Camellia sinensis var. sinensis</name>
    <name type="common">China tea</name>
    <dbReference type="NCBI Taxonomy" id="542762"/>
    <lineage>
        <taxon>Eukaryota</taxon>
        <taxon>Viridiplantae</taxon>
        <taxon>Streptophyta</taxon>
        <taxon>Embryophyta</taxon>
        <taxon>Tracheophyta</taxon>
        <taxon>Spermatophyta</taxon>
        <taxon>Magnoliopsida</taxon>
        <taxon>eudicotyledons</taxon>
        <taxon>Gunneridae</taxon>
        <taxon>Pentapetalae</taxon>
        <taxon>asterids</taxon>
        <taxon>Ericales</taxon>
        <taxon>Theaceae</taxon>
        <taxon>Camellia</taxon>
    </lineage>
</organism>
<feature type="domain" description="Leucine-rich repeat-containing N-terminal plant-type" evidence="19">
    <location>
        <begin position="39"/>
        <end position="76"/>
    </location>
</feature>
<dbReference type="SUPFAM" id="SSF52058">
    <property type="entry name" value="L domain-like"/>
    <property type="match status" value="3"/>
</dbReference>
<dbReference type="FunFam" id="3.80.10.10:FF:000383">
    <property type="entry name" value="Leucine-rich repeat receptor protein kinase EMS1"/>
    <property type="match status" value="1"/>
</dbReference>
<dbReference type="InterPro" id="IPR001611">
    <property type="entry name" value="Leu-rich_rpt"/>
</dbReference>
<dbReference type="FunFam" id="3.80.10.10:FF:000111">
    <property type="entry name" value="LRR receptor-like serine/threonine-protein kinase ERECTA"/>
    <property type="match status" value="1"/>
</dbReference>
<dbReference type="InterPro" id="IPR002076">
    <property type="entry name" value="ELO_fam"/>
</dbReference>
<dbReference type="FunFam" id="3.80.10.10:FF:000095">
    <property type="entry name" value="LRR receptor-like serine/threonine-protein kinase GSO1"/>
    <property type="match status" value="2"/>
</dbReference>
<evidence type="ECO:0000256" key="12">
    <source>
        <dbReference type="ARBA" id="ARBA00022989"/>
    </source>
</evidence>
<dbReference type="SMART" id="SM00369">
    <property type="entry name" value="LRR_TYP"/>
    <property type="match status" value="12"/>
</dbReference>
<keyword evidence="10" id="KW-0677">Repeat</keyword>
<keyword evidence="4" id="KW-1003">Cell membrane</keyword>
<evidence type="ECO:0000256" key="16">
    <source>
        <dbReference type="ARBA" id="ARBA00023180"/>
    </source>
</evidence>
<keyword evidence="13" id="KW-0443">Lipid metabolism</keyword>
<dbReference type="PANTHER" id="PTHR48063">
    <property type="entry name" value="LRR RECEPTOR-LIKE KINASE"/>
    <property type="match status" value="1"/>
</dbReference>
<evidence type="ECO:0000256" key="17">
    <source>
        <dbReference type="SAM" id="Phobius"/>
    </source>
</evidence>
<dbReference type="Gene3D" id="3.80.10.10">
    <property type="entry name" value="Ribonuclease Inhibitor"/>
    <property type="match status" value="3"/>
</dbReference>
<evidence type="ECO:0000256" key="13">
    <source>
        <dbReference type="ARBA" id="ARBA00023098"/>
    </source>
</evidence>
<feature type="transmembrane region" description="Helical" evidence="17">
    <location>
        <begin position="1228"/>
        <end position="1249"/>
    </location>
</feature>
<dbReference type="STRING" id="542762.A0A4S4EEJ7"/>
<keyword evidence="7" id="KW-0808">Transferase</keyword>
<dbReference type="InterPro" id="IPR030457">
    <property type="entry name" value="ELO_CS"/>
</dbReference>
<protein>
    <recommendedName>
        <fullName evidence="19">Leucine-rich repeat-containing N-terminal plant-type domain-containing protein</fullName>
    </recommendedName>
</protein>
<reference evidence="20 21" key="1">
    <citation type="journal article" date="2018" name="Proc. Natl. Acad. Sci. U.S.A.">
        <title>Draft genome sequence of Camellia sinensis var. sinensis provides insights into the evolution of the tea genome and tea quality.</title>
        <authorList>
            <person name="Wei C."/>
            <person name="Yang H."/>
            <person name="Wang S."/>
            <person name="Zhao J."/>
            <person name="Liu C."/>
            <person name="Gao L."/>
            <person name="Xia E."/>
            <person name="Lu Y."/>
            <person name="Tai Y."/>
            <person name="She G."/>
            <person name="Sun J."/>
            <person name="Cao H."/>
            <person name="Tong W."/>
            <person name="Gao Q."/>
            <person name="Li Y."/>
            <person name="Deng W."/>
            <person name="Jiang X."/>
            <person name="Wang W."/>
            <person name="Chen Q."/>
            <person name="Zhang S."/>
            <person name="Li H."/>
            <person name="Wu J."/>
            <person name="Wang P."/>
            <person name="Li P."/>
            <person name="Shi C."/>
            <person name="Zheng F."/>
            <person name="Jian J."/>
            <person name="Huang B."/>
            <person name="Shan D."/>
            <person name="Shi M."/>
            <person name="Fang C."/>
            <person name="Yue Y."/>
            <person name="Li F."/>
            <person name="Li D."/>
            <person name="Wei S."/>
            <person name="Han B."/>
            <person name="Jiang C."/>
            <person name="Yin Y."/>
            <person name="Xia T."/>
            <person name="Zhang Z."/>
            <person name="Bennetzen J.L."/>
            <person name="Zhao S."/>
            <person name="Wan X."/>
        </authorList>
    </citation>
    <scope>NUCLEOTIDE SEQUENCE [LARGE SCALE GENOMIC DNA]</scope>
    <source>
        <strain evidence="21">cv. Shuchazao</strain>
        <tissue evidence="20">Leaf</tissue>
    </source>
</reference>
<dbReference type="Pfam" id="PF00560">
    <property type="entry name" value="LRR_1"/>
    <property type="match status" value="13"/>
</dbReference>
<dbReference type="InterPro" id="IPR032675">
    <property type="entry name" value="LRR_dom_sf"/>
</dbReference>
<dbReference type="GO" id="GO:0009922">
    <property type="term" value="F:fatty acid elongase activity"/>
    <property type="evidence" value="ECO:0007669"/>
    <property type="project" value="InterPro"/>
</dbReference>
<feature type="chain" id="PRO_5020210340" description="Leucine-rich repeat-containing N-terminal plant-type domain-containing protein" evidence="18">
    <location>
        <begin position="23"/>
        <end position="1336"/>
    </location>
</feature>
<evidence type="ECO:0000256" key="8">
    <source>
        <dbReference type="ARBA" id="ARBA00022692"/>
    </source>
</evidence>
<name>A0A4S4EEJ7_CAMSN</name>
<feature type="transmembrane region" description="Helical" evidence="17">
    <location>
        <begin position="1293"/>
        <end position="1315"/>
    </location>
</feature>
<evidence type="ECO:0000259" key="19">
    <source>
        <dbReference type="Pfam" id="PF08263"/>
    </source>
</evidence>
<keyword evidence="5" id="KW-0444">Lipid biosynthesis</keyword>
<keyword evidence="6" id="KW-0433">Leucine-rich repeat</keyword>
<evidence type="ECO:0000256" key="18">
    <source>
        <dbReference type="SAM" id="SignalP"/>
    </source>
</evidence>
<keyword evidence="21" id="KW-1185">Reference proteome</keyword>
<dbReference type="GO" id="GO:0006952">
    <property type="term" value="P:defense response"/>
    <property type="evidence" value="ECO:0007669"/>
    <property type="project" value="UniProtKB-ARBA"/>
</dbReference>